<dbReference type="PANTHER" id="PTHR22948">
    <property type="entry name" value="TUDOR DOMAIN CONTAINING PROTEIN"/>
    <property type="match status" value="1"/>
</dbReference>
<proteinExistence type="predicted"/>
<comment type="caution">
    <text evidence="3">The sequence shown here is derived from an EMBL/GenBank/DDBJ whole genome shotgun (WGS) entry which is preliminary data.</text>
</comment>
<feature type="region of interest" description="Disordered" evidence="1">
    <location>
        <begin position="350"/>
        <end position="400"/>
    </location>
</feature>
<protein>
    <submittedName>
        <fullName evidence="3">Tudor domain-containing protein 7</fullName>
    </submittedName>
</protein>
<feature type="region of interest" description="Disordered" evidence="1">
    <location>
        <begin position="538"/>
        <end position="599"/>
    </location>
</feature>
<dbReference type="SMART" id="SM00333">
    <property type="entry name" value="TUDOR"/>
    <property type="match status" value="2"/>
</dbReference>
<gene>
    <name evidence="3" type="ORF">GBAR_LOCUS3207</name>
</gene>
<feature type="compositionally biased region" description="Polar residues" evidence="1">
    <location>
        <begin position="425"/>
        <end position="442"/>
    </location>
</feature>
<dbReference type="Proteomes" id="UP001174909">
    <property type="component" value="Unassembled WGS sequence"/>
</dbReference>
<dbReference type="EMBL" id="CASHTH010000443">
    <property type="protein sequence ID" value="CAI8001522.1"/>
    <property type="molecule type" value="Genomic_DNA"/>
</dbReference>
<evidence type="ECO:0000313" key="4">
    <source>
        <dbReference type="Proteomes" id="UP001174909"/>
    </source>
</evidence>
<feature type="domain" description="Tudor" evidence="2">
    <location>
        <begin position="14"/>
        <end position="74"/>
    </location>
</feature>
<evidence type="ECO:0000256" key="1">
    <source>
        <dbReference type="SAM" id="MobiDB-lite"/>
    </source>
</evidence>
<dbReference type="InterPro" id="IPR050621">
    <property type="entry name" value="Tudor_domain_containing"/>
</dbReference>
<dbReference type="PROSITE" id="PS50304">
    <property type="entry name" value="TUDOR"/>
    <property type="match status" value="3"/>
</dbReference>
<evidence type="ECO:0000313" key="3">
    <source>
        <dbReference type="EMBL" id="CAI8001522.1"/>
    </source>
</evidence>
<dbReference type="Pfam" id="PF00567">
    <property type="entry name" value="TUDOR"/>
    <property type="match status" value="3"/>
</dbReference>
<feature type="region of interest" description="Disordered" evidence="1">
    <location>
        <begin position="473"/>
        <end position="518"/>
    </location>
</feature>
<organism evidence="3 4">
    <name type="scientific">Geodia barretti</name>
    <name type="common">Barrett's horny sponge</name>
    <dbReference type="NCBI Taxonomy" id="519541"/>
    <lineage>
        <taxon>Eukaryota</taxon>
        <taxon>Metazoa</taxon>
        <taxon>Porifera</taxon>
        <taxon>Demospongiae</taxon>
        <taxon>Heteroscleromorpha</taxon>
        <taxon>Tetractinellida</taxon>
        <taxon>Astrophorina</taxon>
        <taxon>Geodiidae</taxon>
        <taxon>Geodia</taxon>
    </lineage>
</organism>
<sequence>MNKYLSKNPAKAVAVKESDLCACLWSDGEEGQWCRALILSVHDSMANVLFPDYGNQERVAVSELCTLPSQFYQLPFQAIHCSLHGVLREEKMTGPEVDDFFADLAADKICALQVVDCSGARASVEILDTELDDDETINSKLITNFHPIASLSPQLPEPGEPMVAVKLADVDEHGQLSIQVVGPGLTKLEELANQIEERYSNVSRVWEIKVVVGGVYCSEYRLDHSWYRVKVLKQLPQQKVLVEYVDYGNEEEVDNTCLRPKLDTALFSLPPQIVKCTMAGIPKGPWTSDAIDFLAPYIQVDELNLEVVDYCVKVGGGTSLTFPVIKLHVKNSEQEMVCINDDMLSRPGLFGSSGRESLPSHQQTSTVRASSSVSSAEQLTDRRHGVAAAHPRSHSVSSVPVFGNVSTETVSDAVFVGTQSQAPSITETFSNGTSTHHPQNNPDSKKTTESKTGGKPCTGVQMYTLQVKDDSFESSSISTLNETSGSSNTESDRSEQGSPQFQQPVTVPVGRGGGGKMELVHSPKECIRDGVPYVASPEEADSAAVKSGHLVPSPSSSAPLITSSPPFSPSVIPTTPPMSPPPISLAPSADDNSGRTEHGDGGVVVINHWAELPRGRPVEVEITWSCSPTNFTLLLLSNKPELDSVTGRLQKLVLLEPHPPQGSLSPGYVCAARYSLDSMWYRASSDKPSKHRLRWSL</sequence>
<feature type="region of interest" description="Disordered" evidence="1">
    <location>
        <begin position="425"/>
        <end position="458"/>
    </location>
</feature>
<feature type="compositionally biased region" description="Low complexity" evidence="1">
    <location>
        <begin position="362"/>
        <end position="376"/>
    </location>
</feature>
<feature type="compositionally biased region" description="Polar residues" evidence="1">
    <location>
        <begin position="473"/>
        <end position="489"/>
    </location>
</feature>
<dbReference type="Gene3D" id="2.40.50.90">
    <property type="match status" value="2"/>
</dbReference>
<dbReference type="Gene3D" id="2.30.30.140">
    <property type="match status" value="2"/>
</dbReference>
<dbReference type="InterPro" id="IPR002999">
    <property type="entry name" value="Tudor"/>
</dbReference>
<dbReference type="InterPro" id="IPR035437">
    <property type="entry name" value="SNase_OB-fold_sf"/>
</dbReference>
<accession>A0AA35R390</accession>
<dbReference type="SUPFAM" id="SSF63748">
    <property type="entry name" value="Tudor/PWWP/MBT"/>
    <property type="match status" value="2"/>
</dbReference>
<feature type="compositionally biased region" description="Low complexity" evidence="1">
    <location>
        <begin position="386"/>
        <end position="400"/>
    </location>
</feature>
<keyword evidence="4" id="KW-1185">Reference proteome</keyword>
<feature type="domain" description="Tudor" evidence="2">
    <location>
        <begin position="209"/>
        <end position="268"/>
    </location>
</feature>
<dbReference type="AlphaFoldDB" id="A0AA35R390"/>
<feature type="compositionally biased region" description="Low complexity" evidence="1">
    <location>
        <begin position="552"/>
        <end position="573"/>
    </location>
</feature>
<name>A0AA35R390_GEOBA</name>
<reference evidence="3" key="1">
    <citation type="submission" date="2023-03" db="EMBL/GenBank/DDBJ databases">
        <authorList>
            <person name="Steffen K."/>
            <person name="Cardenas P."/>
        </authorList>
    </citation>
    <scope>NUCLEOTIDE SEQUENCE</scope>
</reference>
<feature type="compositionally biased region" description="Pro residues" evidence="1">
    <location>
        <begin position="574"/>
        <end position="584"/>
    </location>
</feature>
<evidence type="ECO:0000259" key="2">
    <source>
        <dbReference type="PROSITE" id="PS50304"/>
    </source>
</evidence>
<feature type="domain" description="Tudor" evidence="2">
    <location>
        <begin position="663"/>
        <end position="697"/>
    </location>
</feature>
<dbReference type="PANTHER" id="PTHR22948:SF29">
    <property type="entry name" value="FI02030P-RELATED"/>
    <property type="match status" value="1"/>
</dbReference>
<feature type="compositionally biased region" description="Polar residues" evidence="1">
    <location>
        <begin position="496"/>
        <end position="505"/>
    </location>
</feature>